<dbReference type="Proteomes" id="UP000255295">
    <property type="component" value="Unassembled WGS sequence"/>
</dbReference>
<dbReference type="Proteomes" id="UP000238825">
    <property type="component" value="Chromosome"/>
</dbReference>
<gene>
    <name evidence="6" type="primary">sau3AIR_2</name>
    <name evidence="5" type="ORF">LS41612_04825</name>
    <name evidence="6" type="ORF">NCTC10338_03809</name>
</gene>
<dbReference type="REBASE" id="238250">
    <property type="entry name" value="LspL28ORF4820P"/>
</dbReference>
<dbReference type="Gene3D" id="3.40.600.10">
    <property type="entry name" value="DNA mismatch repair MutH/Restriction endonuclease, type II"/>
    <property type="match status" value="1"/>
</dbReference>
<evidence type="ECO:0000256" key="3">
    <source>
        <dbReference type="ARBA" id="ARBA00022801"/>
    </source>
</evidence>
<reference evidence="6 8" key="2">
    <citation type="submission" date="2018-06" db="EMBL/GenBank/DDBJ databases">
        <authorList>
            <consortium name="Pathogen Informatics"/>
            <person name="Doyle S."/>
        </authorList>
    </citation>
    <scope>NUCLEOTIDE SEQUENCE [LARGE SCALE GENOMIC DNA]</scope>
    <source>
        <strain evidence="6 8">NCTC10338</strain>
    </source>
</reference>
<evidence type="ECO:0000313" key="5">
    <source>
        <dbReference type="EMBL" id="AVK95642.1"/>
    </source>
</evidence>
<dbReference type="RefSeq" id="WP_024364179.1">
    <property type="nucleotide sequence ID" value="NZ_BJNS01000021.1"/>
</dbReference>
<dbReference type="CDD" id="cd22355">
    <property type="entry name" value="Sau3AI_C"/>
    <property type="match status" value="1"/>
</dbReference>
<feature type="domain" description="DNA mismatch repair MutH/Type II restriction enzyme Sau3AI" evidence="4">
    <location>
        <begin position="64"/>
        <end position="133"/>
    </location>
</feature>
<dbReference type="EC" id="3.1.21.4" evidence="6"/>
<dbReference type="InterPro" id="IPR037057">
    <property type="entry name" value="DNA_rep_MutH/T2_RE_sf"/>
</dbReference>
<organism evidence="5 7">
    <name type="scientific">Lysinibacillus sphaericus</name>
    <name type="common">Bacillus sphaericus</name>
    <dbReference type="NCBI Taxonomy" id="1421"/>
    <lineage>
        <taxon>Bacteria</taxon>
        <taxon>Bacillati</taxon>
        <taxon>Bacillota</taxon>
        <taxon>Bacilli</taxon>
        <taxon>Bacillales</taxon>
        <taxon>Bacillaceae</taxon>
        <taxon>Lysinibacillus</taxon>
    </lineage>
</organism>
<accession>A0A2S0JWX8</accession>
<keyword evidence="1" id="KW-0540">Nuclease</keyword>
<dbReference type="SUPFAM" id="SSF52980">
    <property type="entry name" value="Restriction endonuclease-like"/>
    <property type="match status" value="1"/>
</dbReference>
<reference evidence="5 7" key="1">
    <citation type="submission" date="2017-03" db="EMBL/GenBank/DDBJ databases">
        <title>The whole genome sequencing and assembly of Lysinibacillus sphaericus DSM 28T strain.</title>
        <authorList>
            <person name="Lee Y.-J."/>
            <person name="Yi H."/>
            <person name="Bahn Y.-S."/>
            <person name="Kim J.F."/>
            <person name="Lee D.-W."/>
        </authorList>
    </citation>
    <scope>NUCLEOTIDE SEQUENCE [LARGE SCALE GENOMIC DNA]</scope>
    <source>
        <strain evidence="5 7">DSM 28</strain>
    </source>
</reference>
<evidence type="ECO:0000256" key="2">
    <source>
        <dbReference type="ARBA" id="ARBA00022759"/>
    </source>
</evidence>
<keyword evidence="2" id="KW-0255">Endonuclease</keyword>
<protein>
    <submittedName>
        <fullName evidence="6">LLAKR2I restriction enzyme</fullName>
        <ecNumber evidence="6">3.1.21.4</ecNumber>
    </submittedName>
</protein>
<dbReference type="GO" id="GO:0009036">
    <property type="term" value="F:type II site-specific deoxyribonuclease activity"/>
    <property type="evidence" value="ECO:0007669"/>
    <property type="project" value="UniProtKB-EC"/>
</dbReference>
<dbReference type="Pfam" id="PF02976">
    <property type="entry name" value="MutH"/>
    <property type="match status" value="1"/>
</dbReference>
<evidence type="ECO:0000259" key="4">
    <source>
        <dbReference type="Pfam" id="PF02976"/>
    </source>
</evidence>
<name>A0A2S0JWX8_LYSSH</name>
<proteinExistence type="predicted"/>
<evidence type="ECO:0000313" key="8">
    <source>
        <dbReference type="Proteomes" id="UP000255295"/>
    </source>
</evidence>
<keyword evidence="3 6" id="KW-0378">Hydrolase</keyword>
<dbReference type="GeneID" id="48275510"/>
<dbReference type="EMBL" id="UFSZ01000001">
    <property type="protein sequence ID" value="SUV18631.1"/>
    <property type="molecule type" value="Genomic_DNA"/>
</dbReference>
<evidence type="ECO:0000256" key="1">
    <source>
        <dbReference type="ARBA" id="ARBA00022722"/>
    </source>
</evidence>
<dbReference type="REBASE" id="383556">
    <property type="entry name" value="Lsp10338ORF3810P"/>
</dbReference>
<evidence type="ECO:0000313" key="7">
    <source>
        <dbReference type="Proteomes" id="UP000238825"/>
    </source>
</evidence>
<dbReference type="AlphaFoldDB" id="A0A2S0JWX8"/>
<dbReference type="EMBL" id="CP019980">
    <property type="protein sequence ID" value="AVK95642.1"/>
    <property type="molecule type" value="Genomic_DNA"/>
</dbReference>
<dbReference type="InterPro" id="IPR011337">
    <property type="entry name" value="DNA_rep_MutH/RE_typeII_Sau3AI"/>
</dbReference>
<dbReference type="InterPro" id="IPR011335">
    <property type="entry name" value="Restrct_endonuc-II-like"/>
</dbReference>
<evidence type="ECO:0000313" key="6">
    <source>
        <dbReference type="EMBL" id="SUV18631.1"/>
    </source>
</evidence>
<dbReference type="GO" id="GO:0003677">
    <property type="term" value="F:DNA binding"/>
    <property type="evidence" value="ECO:0007669"/>
    <property type="project" value="InterPro"/>
</dbReference>
<sequence>MQNKIINIITPLEQFKHKSIFEIGQITGLNANLVSKKTSISSLSNSMFSYTNINLTQLKKDFNLIIKTVCLKENGIPKESMSFEHVQFHNAVNETWEHSFLKEKFTNTTILFVIFQSVGTETYFNGFKLWKMPEETIHNELKSFWSLLKNKLENGVTLKLVNQGNKTITKNDLPSTRESKIMHIRPKASNAKDTVELPDGQLITKQAYWLNASYVGNILADVPRLKINNNQLDQQIIIYDYQQIKPFLTKEIYTIDQFIKITQSIFKSFNHFDVKEQQIETIGYRLLPPFILHQNFNSLDEYFNVKIFKERYFKLPEDDAWQNSFLQRKLENMENDFSIFKIEDTMYLTKMALESAKIEKSTLISYRESVEEFVSKNQYFTLVSLKKSGFHHLIDDFGFESLFYESLLKRPGRLKSLKICGQLFFIKTPLKVDLSHFLTSLFTTSNQSVLSVDNIIEQIHDTFGIKLNFEAINNLLKSSSIDQYYSDALCKLFLNKNDYLDYIQ</sequence>